<sequence>MKKHSFSNFTNTTNNPLDEDGNEIVDAKRATHLNETKSSRSGRKYLGIHKGMQYCATVKGVDPTTNVIEVGSSSSSSVKGVIPSTKVIEAGSSSLVKGMVPSTNVIAVGSSSSVLKNKVNPSMGGLRSSERKVDNCVEKREEMNGQRVVKTDTKDHNKAVQMEILRTQTSPRPLHETIQKLNDDQKALLYVDSTECEHMSVEHMRPTTLGWSFDALKKRESSELDSDGLGSATFKPLSMHTPMAIDTSEKGLGSTTFDPSLSENPMEIDKDTNPHDFQRDDEMREDTDRVRLENIKLMDDKIGLIMVTKWEAERLLESLLARYPNDDCLANFIYVLQDIYKYDIQYGSVVKVVRQDKGTRACLEDKGPLKKCKQIDESYHEFAENELGDHLQSPYARRVVDMWVEILNYEEKYRNKDSIRRYFFTTVVMEDLKLHTPFAGFNTQYDMFNAGLARSAHSNTKVLDMRIMDLAFFPIYDDGEYYLVVFNFKSPSVVVLDNHFSRGRYIDDTVAAYEQSVEILVLA</sequence>
<dbReference type="EMBL" id="CM042056">
    <property type="protein sequence ID" value="KAI3697459.1"/>
    <property type="molecule type" value="Genomic_DNA"/>
</dbReference>
<proteinExistence type="predicted"/>
<organism evidence="1 2">
    <name type="scientific">Arctium lappa</name>
    <name type="common">Greater burdock</name>
    <name type="synonym">Lappa major</name>
    <dbReference type="NCBI Taxonomy" id="4217"/>
    <lineage>
        <taxon>Eukaryota</taxon>
        <taxon>Viridiplantae</taxon>
        <taxon>Streptophyta</taxon>
        <taxon>Embryophyta</taxon>
        <taxon>Tracheophyta</taxon>
        <taxon>Spermatophyta</taxon>
        <taxon>Magnoliopsida</taxon>
        <taxon>eudicotyledons</taxon>
        <taxon>Gunneridae</taxon>
        <taxon>Pentapetalae</taxon>
        <taxon>asterids</taxon>
        <taxon>campanulids</taxon>
        <taxon>Asterales</taxon>
        <taxon>Asteraceae</taxon>
        <taxon>Carduoideae</taxon>
        <taxon>Cardueae</taxon>
        <taxon>Arctiinae</taxon>
        <taxon>Arctium</taxon>
    </lineage>
</organism>
<reference evidence="1 2" key="2">
    <citation type="journal article" date="2022" name="Mol. Ecol. Resour.">
        <title>The genomes of chicory, endive, great burdock and yacon provide insights into Asteraceae paleo-polyploidization history and plant inulin production.</title>
        <authorList>
            <person name="Fan W."/>
            <person name="Wang S."/>
            <person name="Wang H."/>
            <person name="Wang A."/>
            <person name="Jiang F."/>
            <person name="Liu H."/>
            <person name="Zhao H."/>
            <person name="Xu D."/>
            <person name="Zhang Y."/>
        </authorList>
    </citation>
    <scope>NUCLEOTIDE SEQUENCE [LARGE SCALE GENOMIC DNA]</scope>
    <source>
        <strain evidence="2">cv. Niubang</strain>
    </source>
</reference>
<accession>A0ACB8ZID8</accession>
<dbReference type="Proteomes" id="UP001055879">
    <property type="component" value="Linkage Group LG10"/>
</dbReference>
<name>A0ACB8ZID8_ARCLA</name>
<evidence type="ECO:0000313" key="2">
    <source>
        <dbReference type="Proteomes" id="UP001055879"/>
    </source>
</evidence>
<comment type="caution">
    <text evidence="1">The sequence shown here is derived from an EMBL/GenBank/DDBJ whole genome shotgun (WGS) entry which is preliminary data.</text>
</comment>
<gene>
    <name evidence="1" type="ORF">L6452_30487</name>
</gene>
<protein>
    <submittedName>
        <fullName evidence="1">Uncharacterized protein</fullName>
    </submittedName>
</protein>
<evidence type="ECO:0000313" key="1">
    <source>
        <dbReference type="EMBL" id="KAI3697459.1"/>
    </source>
</evidence>
<keyword evidence="2" id="KW-1185">Reference proteome</keyword>
<reference evidence="2" key="1">
    <citation type="journal article" date="2022" name="Mol. Ecol. Resour.">
        <title>The genomes of chicory, endive, great burdock and yacon provide insights into Asteraceae palaeo-polyploidization history and plant inulin production.</title>
        <authorList>
            <person name="Fan W."/>
            <person name="Wang S."/>
            <person name="Wang H."/>
            <person name="Wang A."/>
            <person name="Jiang F."/>
            <person name="Liu H."/>
            <person name="Zhao H."/>
            <person name="Xu D."/>
            <person name="Zhang Y."/>
        </authorList>
    </citation>
    <scope>NUCLEOTIDE SEQUENCE [LARGE SCALE GENOMIC DNA]</scope>
    <source>
        <strain evidence="2">cv. Niubang</strain>
    </source>
</reference>